<evidence type="ECO:0000313" key="7">
    <source>
        <dbReference type="Proteomes" id="UP000199423"/>
    </source>
</evidence>
<feature type="compositionally biased region" description="Basic and acidic residues" evidence="2">
    <location>
        <begin position="1"/>
        <end position="10"/>
    </location>
</feature>
<evidence type="ECO:0000259" key="5">
    <source>
        <dbReference type="Pfam" id="PF25963"/>
    </source>
</evidence>
<reference evidence="7" key="1">
    <citation type="submission" date="2016-10" db="EMBL/GenBank/DDBJ databases">
        <authorList>
            <person name="Varghese N."/>
            <person name="Submissions S."/>
        </authorList>
    </citation>
    <scope>NUCLEOTIDE SEQUENCE [LARGE SCALE GENOMIC DNA]</scope>
    <source>
        <strain evidence="7">DSM 1565</strain>
    </source>
</reference>
<proteinExistence type="predicted"/>
<evidence type="ECO:0000256" key="1">
    <source>
        <dbReference type="SAM" id="Coils"/>
    </source>
</evidence>
<dbReference type="PANTHER" id="PTHR30386">
    <property type="entry name" value="MEMBRANE FUSION SUBUNIT OF EMRAB-TOLC MULTIDRUG EFFLUX PUMP"/>
    <property type="match status" value="1"/>
</dbReference>
<keyword evidence="1" id="KW-0175">Coiled coil</keyword>
<dbReference type="Gene3D" id="2.40.30.170">
    <property type="match status" value="1"/>
</dbReference>
<feature type="coiled-coil region" evidence="1">
    <location>
        <begin position="131"/>
        <end position="158"/>
    </location>
</feature>
<protein>
    <submittedName>
        <fullName evidence="6">Membrane fusion protein, multidrug efflux system</fullName>
    </submittedName>
</protein>
<dbReference type="Gene3D" id="1.10.287.470">
    <property type="entry name" value="Helix hairpin bin"/>
    <property type="match status" value="1"/>
</dbReference>
<evidence type="ECO:0000256" key="3">
    <source>
        <dbReference type="SAM" id="Phobius"/>
    </source>
</evidence>
<feature type="region of interest" description="Disordered" evidence="2">
    <location>
        <begin position="274"/>
        <end position="293"/>
    </location>
</feature>
<sequence length="293" mass="30966">MQDRLQEKKPLPSAVQSSAPPSARQPLLSKRALSVIGTLAIIGLIVAGYFYWQHSTLYPSTDNAQVQANIVQITPLVSGLVTEVKVEPFASVKSGDVLVQLDPAPYESALKLAQSRLTVAQQQPTGTGPQAVAAKANVEQAQLAVDQARLDLDHATIKAPVDGTVGKVRTQPGELAKAGMPLFPLVDTAHWWVDANFKETDLARIKVGQTANITVDAFPSLKFTGKVEAISRASNAAFSLMPSENATGSWVKVVQRFPVRIGLTLRPDDPPIGVGASASVTVDTAGESDSGGK</sequence>
<dbReference type="OrthoDB" id="9811754at2"/>
<feature type="domain" description="Multidrug resistance protein MdtA-like barrel-sandwich hybrid" evidence="4">
    <location>
        <begin position="69"/>
        <end position="186"/>
    </location>
</feature>
<feature type="compositionally biased region" description="Low complexity" evidence="2">
    <location>
        <begin position="11"/>
        <end position="22"/>
    </location>
</feature>
<feature type="domain" description="p-hydroxybenzoic acid efflux pump subunit AaeA-like beta-barrel" evidence="5">
    <location>
        <begin position="192"/>
        <end position="282"/>
    </location>
</feature>
<evidence type="ECO:0000259" key="4">
    <source>
        <dbReference type="Pfam" id="PF25917"/>
    </source>
</evidence>
<dbReference type="GO" id="GO:0055085">
    <property type="term" value="P:transmembrane transport"/>
    <property type="evidence" value="ECO:0007669"/>
    <property type="project" value="InterPro"/>
</dbReference>
<keyword evidence="3" id="KW-1133">Transmembrane helix</keyword>
<keyword evidence="7" id="KW-1185">Reference proteome</keyword>
<dbReference type="RefSeq" id="WP_092869292.1">
    <property type="nucleotide sequence ID" value="NZ_FPCH01000004.1"/>
</dbReference>
<feature type="region of interest" description="Disordered" evidence="2">
    <location>
        <begin position="1"/>
        <end position="22"/>
    </location>
</feature>
<dbReference type="Pfam" id="PF25963">
    <property type="entry name" value="Beta-barrel_AAEA"/>
    <property type="match status" value="1"/>
</dbReference>
<keyword evidence="3" id="KW-0472">Membrane</keyword>
<keyword evidence="3" id="KW-0812">Transmembrane</keyword>
<dbReference type="Pfam" id="PF25917">
    <property type="entry name" value="BSH_RND"/>
    <property type="match status" value="1"/>
</dbReference>
<feature type="transmembrane region" description="Helical" evidence="3">
    <location>
        <begin position="32"/>
        <end position="52"/>
    </location>
</feature>
<dbReference type="PANTHER" id="PTHR30386:SF24">
    <property type="entry name" value="MULTIDRUG RESISTANCE EFFLUX PUMP"/>
    <property type="match status" value="1"/>
</dbReference>
<dbReference type="InterPro" id="IPR058625">
    <property type="entry name" value="MdtA-like_BSH"/>
</dbReference>
<evidence type="ECO:0000313" key="6">
    <source>
        <dbReference type="EMBL" id="SFV38631.1"/>
    </source>
</evidence>
<name>A0A1I7NVD6_9HYPH</name>
<dbReference type="InterPro" id="IPR050739">
    <property type="entry name" value="MFP"/>
</dbReference>
<dbReference type="STRING" id="51670.SAMN04488557_3765"/>
<evidence type="ECO:0000256" key="2">
    <source>
        <dbReference type="SAM" id="MobiDB-lite"/>
    </source>
</evidence>
<dbReference type="SUPFAM" id="SSF111369">
    <property type="entry name" value="HlyD-like secretion proteins"/>
    <property type="match status" value="1"/>
</dbReference>
<dbReference type="Proteomes" id="UP000199423">
    <property type="component" value="Unassembled WGS sequence"/>
</dbReference>
<dbReference type="EMBL" id="FPCH01000004">
    <property type="protein sequence ID" value="SFV38631.1"/>
    <property type="molecule type" value="Genomic_DNA"/>
</dbReference>
<gene>
    <name evidence="6" type="ORF">SAMN04488557_3765</name>
</gene>
<organism evidence="6 7">
    <name type="scientific">Hyphomicrobium facile</name>
    <dbReference type="NCBI Taxonomy" id="51670"/>
    <lineage>
        <taxon>Bacteria</taxon>
        <taxon>Pseudomonadati</taxon>
        <taxon>Pseudomonadota</taxon>
        <taxon>Alphaproteobacteria</taxon>
        <taxon>Hyphomicrobiales</taxon>
        <taxon>Hyphomicrobiaceae</taxon>
        <taxon>Hyphomicrobium</taxon>
    </lineage>
</organism>
<dbReference type="InterPro" id="IPR058634">
    <property type="entry name" value="AaeA-lik-b-barrel"/>
</dbReference>
<dbReference type="AlphaFoldDB" id="A0A1I7NVD6"/>
<accession>A0A1I7NVD6</accession>
<dbReference type="Gene3D" id="2.40.50.100">
    <property type="match status" value="1"/>
</dbReference>